<evidence type="ECO:0000259" key="6">
    <source>
        <dbReference type="SMART" id="SM00079"/>
    </source>
</evidence>
<dbReference type="InterPro" id="IPR018313">
    <property type="entry name" value="SBP_3_CS"/>
</dbReference>
<keyword evidence="3" id="KW-0732">Signal</keyword>
<dbReference type="RefSeq" id="WP_035143649.1">
    <property type="nucleotide sequence ID" value="NZ_CBXI010000023.1"/>
</dbReference>
<dbReference type="Gene3D" id="3.40.190.10">
    <property type="entry name" value="Periplasmic binding protein-like II"/>
    <property type="match status" value="2"/>
</dbReference>
<dbReference type="SMART" id="SM00079">
    <property type="entry name" value="PBPe"/>
    <property type="match status" value="1"/>
</dbReference>
<dbReference type="InterPro" id="IPR001320">
    <property type="entry name" value="Iontro_rcpt_C"/>
</dbReference>
<dbReference type="GO" id="GO:0015276">
    <property type="term" value="F:ligand-gated monoatomic ion channel activity"/>
    <property type="evidence" value="ECO:0007669"/>
    <property type="project" value="InterPro"/>
</dbReference>
<proteinExistence type="inferred from homology"/>
<sequence>MKKIKTLLITFFMITVSIIMLSGCGKTGTASTNTLESVKKAGVLKIGLEDSFPPMEFRDSKNQIKGFDVDMAAEIGKRLGVKTQFVPTDFNGIILALKSGKFDAIISGMSITDERKKQIDFSKPYFMSGQIIIVKSGNKSITKSDDLVGKTIGVELGTTGDKSSQDLDKKLKEKQSKGIKEIKKYDKATDALQDLQTGRSDAVIIDEPVGRYYVSAADKKGKYTVLSEKLTSEPMGIGFKKGDKELEESVQKALDEMKKDGTLSKISIKWFGTDEYKK</sequence>
<dbReference type="CDD" id="cd00996">
    <property type="entry name" value="PBP2_AatB_like"/>
    <property type="match status" value="1"/>
</dbReference>
<reference evidence="7 8" key="1">
    <citation type="journal article" date="2015" name="Genome Announc.">
        <title>Draft Genome Sequence of Clostridium tyrobutyricum Strain DIVETGP, Isolated from Cow's Milk for Grana Padano Production.</title>
        <authorList>
            <person name="Soggiu A."/>
            <person name="Piras C."/>
            <person name="Gaiarsa S."/>
            <person name="Sassera D."/>
            <person name="Roncada P."/>
            <person name="Bendixen E."/>
            <person name="Brasca M."/>
            <person name="Bonizzi L."/>
        </authorList>
    </citation>
    <scope>NUCLEOTIDE SEQUENCE [LARGE SCALE GENOMIC DNA]</scope>
    <source>
        <strain evidence="7 8">DIVETGP</strain>
    </source>
</reference>
<evidence type="ECO:0000256" key="2">
    <source>
        <dbReference type="ARBA" id="ARBA00010333"/>
    </source>
</evidence>
<evidence type="ECO:0000256" key="3">
    <source>
        <dbReference type="ARBA" id="ARBA00022729"/>
    </source>
</evidence>
<dbReference type="PROSITE" id="PS01039">
    <property type="entry name" value="SBP_BACTERIAL_3"/>
    <property type="match status" value="1"/>
</dbReference>
<dbReference type="SMART" id="SM00062">
    <property type="entry name" value="PBPb"/>
    <property type="match status" value="1"/>
</dbReference>
<dbReference type="AlphaFoldDB" id="W6N7Q3"/>
<dbReference type="GO" id="GO:0016020">
    <property type="term" value="C:membrane"/>
    <property type="evidence" value="ECO:0007669"/>
    <property type="project" value="InterPro"/>
</dbReference>
<accession>W6N7Q3</accession>
<evidence type="ECO:0000313" key="8">
    <source>
        <dbReference type="Proteomes" id="UP000019482"/>
    </source>
</evidence>
<dbReference type="Pfam" id="PF00497">
    <property type="entry name" value="SBP_bac_3"/>
    <property type="match status" value="1"/>
</dbReference>
<comment type="similarity">
    <text evidence="2 4">Belongs to the bacterial solute-binding protein 3 family.</text>
</comment>
<evidence type="ECO:0000313" key="7">
    <source>
        <dbReference type="EMBL" id="CDL91399.1"/>
    </source>
</evidence>
<evidence type="ECO:0000259" key="5">
    <source>
        <dbReference type="SMART" id="SM00062"/>
    </source>
</evidence>
<dbReference type="PROSITE" id="PS51257">
    <property type="entry name" value="PROKAR_LIPOPROTEIN"/>
    <property type="match status" value="1"/>
</dbReference>
<comment type="subcellular location">
    <subcellularLocation>
        <location evidence="1">Cell envelope</location>
    </subcellularLocation>
</comment>
<dbReference type="InterPro" id="IPR001638">
    <property type="entry name" value="Solute-binding_3/MltF_N"/>
</dbReference>
<dbReference type="EMBL" id="CBXI010000023">
    <property type="protein sequence ID" value="CDL91399.1"/>
    <property type="molecule type" value="Genomic_DNA"/>
</dbReference>
<gene>
    <name evidence="7" type="ORF">CTDIVETGP_1469</name>
</gene>
<evidence type="ECO:0000256" key="1">
    <source>
        <dbReference type="ARBA" id="ARBA00004196"/>
    </source>
</evidence>
<dbReference type="PANTHER" id="PTHR35936:SF34">
    <property type="entry name" value="ABC TRANSPORTER EXTRACELLULAR-BINDING PROTEIN YCKB-RELATED"/>
    <property type="match status" value="1"/>
</dbReference>
<feature type="domain" description="Solute-binding protein family 3/N-terminal" evidence="5">
    <location>
        <begin position="43"/>
        <end position="274"/>
    </location>
</feature>
<dbReference type="OrthoDB" id="9775197at2"/>
<dbReference type="Proteomes" id="UP000019482">
    <property type="component" value="Unassembled WGS sequence"/>
</dbReference>
<keyword evidence="8" id="KW-1185">Reference proteome</keyword>
<name>W6N7Q3_CLOTY</name>
<evidence type="ECO:0000256" key="4">
    <source>
        <dbReference type="RuleBase" id="RU003744"/>
    </source>
</evidence>
<comment type="caution">
    <text evidence="7">The sequence shown here is derived from an EMBL/GenBank/DDBJ whole genome shotgun (WGS) entry which is preliminary data.</text>
</comment>
<feature type="domain" description="Ionotropic glutamate receptor C-terminal" evidence="6">
    <location>
        <begin position="43"/>
        <end position="273"/>
    </location>
</feature>
<organism evidence="7 8">
    <name type="scientific">Clostridium tyrobutyricum DIVETGP</name>
    <dbReference type="NCBI Taxonomy" id="1408889"/>
    <lineage>
        <taxon>Bacteria</taxon>
        <taxon>Bacillati</taxon>
        <taxon>Bacillota</taxon>
        <taxon>Clostridia</taxon>
        <taxon>Eubacteriales</taxon>
        <taxon>Clostridiaceae</taxon>
        <taxon>Clostridium</taxon>
    </lineage>
</organism>
<dbReference type="GO" id="GO:0030313">
    <property type="term" value="C:cell envelope"/>
    <property type="evidence" value="ECO:0007669"/>
    <property type="project" value="UniProtKB-SubCell"/>
</dbReference>
<dbReference type="SUPFAM" id="SSF53850">
    <property type="entry name" value="Periplasmic binding protein-like II"/>
    <property type="match status" value="1"/>
</dbReference>
<dbReference type="PANTHER" id="PTHR35936">
    <property type="entry name" value="MEMBRANE-BOUND LYTIC MUREIN TRANSGLYCOSYLASE F"/>
    <property type="match status" value="1"/>
</dbReference>
<protein>
    <submittedName>
        <fullName evidence="7">Cystine/glutamine-binding periplasmic protein</fullName>
    </submittedName>
</protein>